<dbReference type="Pfam" id="PF00917">
    <property type="entry name" value="MATH"/>
    <property type="match status" value="1"/>
</dbReference>
<dbReference type="PROSITE" id="PS50144">
    <property type="entry name" value="MATH"/>
    <property type="match status" value="1"/>
</dbReference>
<organism evidence="6">
    <name type="scientific">Caenorhabditis remanei</name>
    <name type="common">Caenorhabditis vulgaris</name>
    <dbReference type="NCBI Taxonomy" id="31234"/>
    <lineage>
        <taxon>Eukaryota</taxon>
        <taxon>Metazoa</taxon>
        <taxon>Ecdysozoa</taxon>
        <taxon>Nematoda</taxon>
        <taxon>Chromadorea</taxon>
        <taxon>Rhabditida</taxon>
        <taxon>Rhabditina</taxon>
        <taxon>Rhabditomorpha</taxon>
        <taxon>Rhabditoidea</taxon>
        <taxon>Rhabditidae</taxon>
        <taxon>Peloderinae</taxon>
        <taxon>Caenorhabditis</taxon>
    </lineage>
</organism>
<dbReference type="SMART" id="SM00225">
    <property type="entry name" value="BTB"/>
    <property type="match status" value="1"/>
</dbReference>
<feature type="coiled-coil region" evidence="1">
    <location>
        <begin position="48"/>
        <end position="79"/>
    </location>
</feature>
<dbReference type="EMBL" id="DS268583">
    <property type="protein sequence ID" value="EFO91867.1"/>
    <property type="molecule type" value="Genomic_DNA"/>
</dbReference>
<name>E3NB91_CAERE</name>
<dbReference type="SUPFAM" id="SSF49599">
    <property type="entry name" value="TRAF domain-like"/>
    <property type="match status" value="1"/>
</dbReference>
<dbReference type="SMART" id="SM00061">
    <property type="entry name" value="MATH"/>
    <property type="match status" value="1"/>
</dbReference>
<feature type="compositionally biased region" description="Basic and acidic residues" evidence="2">
    <location>
        <begin position="13"/>
        <end position="22"/>
    </location>
</feature>
<dbReference type="InterPro" id="IPR052664">
    <property type="entry name" value="BTB-MATH_domain_protein"/>
</dbReference>
<dbReference type="Proteomes" id="UP000008281">
    <property type="component" value="Unassembled WGS sequence"/>
</dbReference>
<keyword evidence="6" id="KW-1185">Reference proteome</keyword>
<reference evidence="5" key="1">
    <citation type="submission" date="2007-07" db="EMBL/GenBank/DDBJ databases">
        <title>PCAP assembly of the Caenorhabditis remanei genome.</title>
        <authorList>
            <consortium name="The Caenorhabditis remanei Sequencing Consortium"/>
            <person name="Wilson R.K."/>
        </authorList>
    </citation>
    <scope>NUCLEOTIDE SEQUENCE [LARGE SCALE GENOMIC DNA]</scope>
    <source>
        <strain evidence="5">PB4641</strain>
    </source>
</reference>
<dbReference type="Gene3D" id="2.60.210.10">
    <property type="entry name" value="Apoptosis, Tumor Necrosis Factor Receptor Associated Protein 2, Chain A"/>
    <property type="match status" value="1"/>
</dbReference>
<feature type="domain" description="MATH" evidence="4">
    <location>
        <begin position="188"/>
        <end position="314"/>
    </location>
</feature>
<dbReference type="Pfam" id="PF00651">
    <property type="entry name" value="BTB"/>
    <property type="match status" value="1"/>
</dbReference>
<dbReference type="PANTHER" id="PTHR22743">
    <property type="entry name" value="MEPRIN/TRAF-LIKE MATH FAMILY-C.ELEGANS"/>
    <property type="match status" value="1"/>
</dbReference>
<accession>E3NB91</accession>
<dbReference type="SUPFAM" id="SSF54695">
    <property type="entry name" value="POZ domain"/>
    <property type="match status" value="1"/>
</dbReference>
<keyword evidence="1" id="KW-0175">Coiled coil</keyword>
<dbReference type="InterPro" id="IPR002083">
    <property type="entry name" value="MATH/TRAF_dom"/>
</dbReference>
<dbReference type="InterPro" id="IPR000210">
    <property type="entry name" value="BTB/POZ_dom"/>
</dbReference>
<evidence type="ECO:0000259" key="4">
    <source>
        <dbReference type="PROSITE" id="PS50144"/>
    </source>
</evidence>
<protein>
    <recommendedName>
        <fullName evidence="7">BTB domain-containing protein</fullName>
    </recommendedName>
</protein>
<dbReference type="AlphaFoldDB" id="E3NB91"/>
<sequence length="474" mass="55384">MNRARGEAPSCGARREAGDASQKRIKNTLSEWSVEKFLDMRKDLLDRQRDLEKSNMEMVEKFEKLSNELQSKMDKIVEALHPEASSEVVEKIRLCDDKIEKVSKEHQEKFDSIQSKLNQIEKTLKPEVWSEIVEKIKLSDKKIEKLSKEHEEKFNSIQSKVNEIDKTLKSGVSSEIVENIDSATTGKYFVLKHTINNVSSVFKDKMSCSFSEREEHFGVLWQINVERENGFLNLYFWNSLLCNTEKKWEIEVEYELKIVSPNSREKKEKSGEKRCSVFKSHGNYYKSGFPKFMEWDELEKDFVVDNCFCVEIAVKVKKMTGIYKENMRRFDNSMEQYSDVILIVNDQKFYVSKLVSSEYILATHSPYFQSLFMGKNNEANKSEIQLSGIDADDFQKYLEVLYGKQAIDEFTVEGILMVADKYATRVVIEKCEYFLQYESKKKLKKKLQLSTRYKLAALMKQCMEEIKGQADSRS</sequence>
<evidence type="ECO:0000259" key="3">
    <source>
        <dbReference type="PROSITE" id="PS50097"/>
    </source>
</evidence>
<dbReference type="OrthoDB" id="6359816at2759"/>
<feature type="domain" description="BTB" evidence="3">
    <location>
        <begin position="338"/>
        <end position="402"/>
    </location>
</feature>
<dbReference type="CDD" id="cd18186">
    <property type="entry name" value="BTB_POZ_ZBTB_KLHL-like"/>
    <property type="match status" value="1"/>
</dbReference>
<evidence type="ECO:0000256" key="2">
    <source>
        <dbReference type="SAM" id="MobiDB-lite"/>
    </source>
</evidence>
<feature type="region of interest" description="Disordered" evidence="2">
    <location>
        <begin position="1"/>
        <end position="24"/>
    </location>
</feature>
<dbReference type="InterPro" id="IPR011333">
    <property type="entry name" value="SKP1/BTB/POZ_sf"/>
</dbReference>
<evidence type="ECO:0008006" key="7">
    <source>
        <dbReference type="Google" id="ProtNLM"/>
    </source>
</evidence>
<dbReference type="HOGENOM" id="CLU_051249_3_0_1"/>
<dbReference type="InParanoid" id="E3NB91"/>
<gene>
    <name evidence="5" type="ORF">CRE_08533</name>
</gene>
<dbReference type="eggNOG" id="ENOG502TJHU">
    <property type="taxonomic scope" value="Eukaryota"/>
</dbReference>
<evidence type="ECO:0000313" key="6">
    <source>
        <dbReference type="Proteomes" id="UP000008281"/>
    </source>
</evidence>
<dbReference type="PROSITE" id="PS50097">
    <property type="entry name" value="BTB"/>
    <property type="match status" value="1"/>
</dbReference>
<evidence type="ECO:0000256" key="1">
    <source>
        <dbReference type="SAM" id="Coils"/>
    </source>
</evidence>
<dbReference type="InterPro" id="IPR008974">
    <property type="entry name" value="TRAF-like"/>
</dbReference>
<dbReference type="PANTHER" id="PTHR22743:SF165">
    <property type="entry name" value="BTB AND MATH DOMAIN CONTAINING-RELATED"/>
    <property type="match status" value="1"/>
</dbReference>
<dbReference type="STRING" id="31234.E3NB91"/>
<evidence type="ECO:0000313" key="5">
    <source>
        <dbReference type="EMBL" id="EFO91867.1"/>
    </source>
</evidence>
<dbReference type="Gene3D" id="3.30.710.10">
    <property type="entry name" value="Potassium Channel Kv1.1, Chain A"/>
    <property type="match status" value="1"/>
</dbReference>
<proteinExistence type="predicted"/>
<dbReference type="CDD" id="cd00121">
    <property type="entry name" value="MATH"/>
    <property type="match status" value="1"/>
</dbReference>